<evidence type="ECO:0000259" key="1">
    <source>
        <dbReference type="Pfam" id="PF06938"/>
    </source>
</evidence>
<evidence type="ECO:0000313" key="4">
    <source>
        <dbReference type="Proteomes" id="UP001142810"/>
    </source>
</evidence>
<dbReference type="Pfam" id="PF06938">
    <property type="entry name" value="DUF1285_N"/>
    <property type="match status" value="1"/>
</dbReference>
<proteinExistence type="predicted"/>
<organism evidence="3 4">
    <name type="scientific">Alteromonas aquimaris</name>
    <dbReference type="NCBI Taxonomy" id="2998417"/>
    <lineage>
        <taxon>Bacteria</taxon>
        <taxon>Pseudomonadati</taxon>
        <taxon>Pseudomonadota</taxon>
        <taxon>Gammaproteobacteria</taxon>
        <taxon>Alteromonadales</taxon>
        <taxon>Alteromonadaceae</taxon>
        <taxon>Alteromonas/Salinimonas group</taxon>
        <taxon>Alteromonas</taxon>
    </lineage>
</organism>
<keyword evidence="4" id="KW-1185">Reference proteome</keyword>
<dbReference type="Pfam" id="PF21028">
    <property type="entry name" value="DUF1285_C"/>
    <property type="match status" value="1"/>
</dbReference>
<feature type="domain" description="DUF1285" evidence="1">
    <location>
        <begin position="19"/>
        <end position="85"/>
    </location>
</feature>
<accession>A0ABT3P858</accession>
<dbReference type="EMBL" id="JAPFRD010000011">
    <property type="protein sequence ID" value="MCW8108929.1"/>
    <property type="molecule type" value="Genomic_DNA"/>
</dbReference>
<dbReference type="Gene3D" id="3.10.540.10">
    <property type="entry name" value="duf1285 like domain"/>
    <property type="match status" value="1"/>
</dbReference>
<sequence length="190" mass="21756">MDLNKLQTQITGHQGDGLPPVEKWDPPFCGHLNMQIKLDGRWFYENSPIGRLALVKLFSSVLKKEGEQYFLVTPVEKVGLTVEDVPFLITQWKHEDSVYHFTTQTGDELTLDDDHPIELRHPPGALSDPQATPIPYIRVRRNLWARFNQNVYYQLIEQAEQSKTDDGRIHLHLNSQGKNHCIGTLSSDLA</sequence>
<evidence type="ECO:0000259" key="2">
    <source>
        <dbReference type="Pfam" id="PF21028"/>
    </source>
</evidence>
<protein>
    <submittedName>
        <fullName evidence="3">DUF1285 domain-containing protein</fullName>
    </submittedName>
</protein>
<dbReference type="InterPro" id="IPR023361">
    <property type="entry name" value="DUF1285_beta_roll_sf"/>
</dbReference>
<name>A0ABT3P858_9ALTE</name>
<dbReference type="InterPro" id="IPR010707">
    <property type="entry name" value="DUF1285"/>
</dbReference>
<gene>
    <name evidence="3" type="ORF">OPS25_10535</name>
</gene>
<evidence type="ECO:0000313" key="3">
    <source>
        <dbReference type="EMBL" id="MCW8108929.1"/>
    </source>
</evidence>
<reference evidence="3" key="1">
    <citation type="submission" date="2022-11" db="EMBL/GenBank/DDBJ databases">
        <title>Alteromonas sp. nov., isolated from sea water of the Qingdao.</title>
        <authorList>
            <person name="Wang Q."/>
        </authorList>
    </citation>
    <scope>NUCLEOTIDE SEQUENCE</scope>
    <source>
        <strain evidence="3">ASW11-7</strain>
    </source>
</reference>
<comment type="caution">
    <text evidence="3">The sequence shown here is derived from an EMBL/GenBank/DDBJ whole genome shotgun (WGS) entry which is preliminary data.</text>
</comment>
<dbReference type="PIRSF" id="PIRSF029557">
    <property type="entry name" value="UCP029557"/>
    <property type="match status" value="1"/>
</dbReference>
<dbReference type="RefSeq" id="WP_265617679.1">
    <property type="nucleotide sequence ID" value="NZ_JAPFRD010000011.1"/>
</dbReference>
<feature type="domain" description="DUF1285" evidence="2">
    <location>
        <begin position="86"/>
        <end position="180"/>
    </location>
</feature>
<dbReference type="Gene3D" id="2.30.270.10">
    <property type="entry name" value="duf1285 protein"/>
    <property type="match status" value="1"/>
</dbReference>
<dbReference type="Proteomes" id="UP001142810">
    <property type="component" value="Unassembled WGS sequence"/>
</dbReference>
<dbReference type="InterPro" id="IPR048341">
    <property type="entry name" value="DUF1285_N"/>
</dbReference>
<dbReference type="InterPro" id="IPR048342">
    <property type="entry name" value="DUF1285_C"/>
</dbReference>